<dbReference type="Proteomes" id="UP000623842">
    <property type="component" value="Unassembled WGS sequence"/>
</dbReference>
<reference evidence="2" key="1">
    <citation type="journal article" date="2014" name="Int. J. Syst. Evol. Microbiol.">
        <title>Complete genome sequence of Corynebacterium casei LMG S-19264T (=DSM 44701T), isolated from a smear-ripened cheese.</title>
        <authorList>
            <consortium name="US DOE Joint Genome Institute (JGI-PGF)"/>
            <person name="Walter F."/>
            <person name="Albersmeier A."/>
            <person name="Kalinowski J."/>
            <person name="Ruckert C."/>
        </authorList>
    </citation>
    <scope>NUCLEOTIDE SEQUENCE</scope>
    <source>
        <strain evidence="2">KCTC 42731</strain>
    </source>
</reference>
<accession>A0A919BR95</accession>
<sequence length="121" mass="13968">MNEQQDKVKPLGSDSPYWHEGVDDANMGKSVEDNPLLGSAGQSWLLGFQWQTQRLKEEYDANSQLIKEKLEAAKELLWEASGMTVHDEYNKETFYGNSVDYHCREAIEHIDVLFEPNEPDY</sequence>
<evidence type="ECO:0000313" key="3">
    <source>
        <dbReference type="Proteomes" id="UP000623842"/>
    </source>
</evidence>
<keyword evidence="3" id="KW-1185">Reference proteome</keyword>
<evidence type="ECO:0000313" key="2">
    <source>
        <dbReference type="EMBL" id="GHG07781.1"/>
    </source>
</evidence>
<name>A0A919BR95_9GAMM</name>
<dbReference type="AlphaFoldDB" id="A0A919BR95"/>
<feature type="region of interest" description="Disordered" evidence="1">
    <location>
        <begin position="1"/>
        <end position="33"/>
    </location>
</feature>
<dbReference type="EMBL" id="BNCK01000016">
    <property type="protein sequence ID" value="GHG07781.1"/>
    <property type="molecule type" value="Genomic_DNA"/>
</dbReference>
<reference evidence="2" key="2">
    <citation type="submission" date="2020-09" db="EMBL/GenBank/DDBJ databases">
        <authorList>
            <person name="Sun Q."/>
            <person name="Kim S."/>
        </authorList>
    </citation>
    <scope>NUCLEOTIDE SEQUENCE</scope>
    <source>
        <strain evidence="2">KCTC 42731</strain>
    </source>
</reference>
<comment type="caution">
    <text evidence="2">The sequence shown here is derived from an EMBL/GenBank/DDBJ whole genome shotgun (WGS) entry which is preliminary data.</text>
</comment>
<proteinExistence type="predicted"/>
<evidence type="ECO:0000256" key="1">
    <source>
        <dbReference type="SAM" id="MobiDB-lite"/>
    </source>
</evidence>
<protein>
    <submittedName>
        <fullName evidence="2">Uncharacterized protein</fullName>
    </submittedName>
</protein>
<gene>
    <name evidence="2" type="ORF">GCM10017161_41890</name>
</gene>
<dbReference type="RefSeq" id="WP_189774833.1">
    <property type="nucleotide sequence ID" value="NZ_BNCK01000016.1"/>
</dbReference>
<organism evidence="2 3">
    <name type="scientific">Thalassotalea marina</name>
    <dbReference type="NCBI Taxonomy" id="1673741"/>
    <lineage>
        <taxon>Bacteria</taxon>
        <taxon>Pseudomonadati</taxon>
        <taxon>Pseudomonadota</taxon>
        <taxon>Gammaproteobacteria</taxon>
        <taxon>Alteromonadales</taxon>
        <taxon>Colwelliaceae</taxon>
        <taxon>Thalassotalea</taxon>
    </lineage>
</organism>